<organism evidence="2 3">
    <name type="scientific">Streptodolium elevatio</name>
    <dbReference type="NCBI Taxonomy" id="3157996"/>
    <lineage>
        <taxon>Bacteria</taxon>
        <taxon>Bacillati</taxon>
        <taxon>Actinomycetota</taxon>
        <taxon>Actinomycetes</taxon>
        <taxon>Kitasatosporales</taxon>
        <taxon>Streptomycetaceae</taxon>
        <taxon>Streptodolium</taxon>
    </lineage>
</organism>
<dbReference type="RefSeq" id="WP_358352767.1">
    <property type="nucleotide sequence ID" value="NZ_JBEZFP010000024.1"/>
</dbReference>
<comment type="caution">
    <text evidence="2">The sequence shown here is derived from an EMBL/GenBank/DDBJ whole genome shotgun (WGS) entry which is preliminary data.</text>
</comment>
<reference evidence="2 3" key="1">
    <citation type="submission" date="2024-06" db="EMBL/GenBank/DDBJ databases">
        <title>The Natural Products Discovery Center: Release of the First 8490 Sequenced Strains for Exploring Actinobacteria Biosynthetic Diversity.</title>
        <authorList>
            <person name="Kalkreuter E."/>
            <person name="Kautsar S.A."/>
            <person name="Yang D."/>
            <person name="Bader C.D."/>
            <person name="Teijaro C.N."/>
            <person name="Fluegel L."/>
            <person name="Davis C.M."/>
            <person name="Simpson J.R."/>
            <person name="Lauterbach L."/>
            <person name="Steele A.D."/>
            <person name="Gui C."/>
            <person name="Meng S."/>
            <person name="Li G."/>
            <person name="Viehrig K."/>
            <person name="Ye F."/>
            <person name="Su P."/>
            <person name="Kiefer A.F."/>
            <person name="Nichols A."/>
            <person name="Cepeda A.J."/>
            <person name="Yan W."/>
            <person name="Fan B."/>
            <person name="Jiang Y."/>
            <person name="Adhikari A."/>
            <person name="Zheng C.-J."/>
            <person name="Schuster L."/>
            <person name="Cowan T.M."/>
            <person name="Smanski M.J."/>
            <person name="Chevrette M.G."/>
            <person name="De Carvalho L.P.S."/>
            <person name="Shen B."/>
        </authorList>
    </citation>
    <scope>NUCLEOTIDE SEQUENCE [LARGE SCALE GENOMIC DNA]</scope>
    <source>
        <strain evidence="2 3">NPDC048946</strain>
    </source>
</reference>
<evidence type="ECO:0000313" key="2">
    <source>
        <dbReference type="EMBL" id="MEU8134259.1"/>
    </source>
</evidence>
<dbReference type="InterPro" id="IPR009057">
    <property type="entry name" value="Homeodomain-like_sf"/>
</dbReference>
<gene>
    <name evidence="2" type="ORF">AB0C36_12190</name>
</gene>
<sequence>MPPADPPRPRAHTPRVGRPPTLDLDRIIAAVLAQDLDTLTMQGVARSLGVAPSALYRWVRNRDELLDLASAEMGRRIVPDEPPTARTWQPWLADLAHGIRREFRAVPGFAARMLSTGVHREAGHGPVERAVVEAFVMGGHPHAYARQCWYAFAAAVMGWIAVEQSDFPADPPMDFEALIAILLRGTEPG</sequence>
<evidence type="ECO:0000313" key="3">
    <source>
        <dbReference type="Proteomes" id="UP001551482"/>
    </source>
</evidence>
<name>A0ABV3DGH0_9ACTN</name>
<dbReference type="Proteomes" id="UP001551482">
    <property type="component" value="Unassembled WGS sequence"/>
</dbReference>
<keyword evidence="3" id="KW-1185">Reference proteome</keyword>
<dbReference type="Gene3D" id="1.10.357.10">
    <property type="entry name" value="Tetracycline Repressor, domain 2"/>
    <property type="match status" value="1"/>
</dbReference>
<protein>
    <submittedName>
        <fullName evidence="2">TetR family transcriptional regulator</fullName>
    </submittedName>
</protein>
<dbReference type="SUPFAM" id="SSF48498">
    <property type="entry name" value="Tetracyclin repressor-like, C-terminal domain"/>
    <property type="match status" value="1"/>
</dbReference>
<dbReference type="InterPro" id="IPR036271">
    <property type="entry name" value="Tet_transcr_reg_TetR-rel_C_sf"/>
</dbReference>
<evidence type="ECO:0000256" key="1">
    <source>
        <dbReference type="SAM" id="MobiDB-lite"/>
    </source>
</evidence>
<dbReference type="EMBL" id="JBEZFP010000024">
    <property type="protein sequence ID" value="MEU8134259.1"/>
    <property type="molecule type" value="Genomic_DNA"/>
</dbReference>
<dbReference type="SUPFAM" id="SSF46689">
    <property type="entry name" value="Homeodomain-like"/>
    <property type="match status" value="1"/>
</dbReference>
<proteinExistence type="predicted"/>
<accession>A0ABV3DGH0</accession>
<feature type="region of interest" description="Disordered" evidence="1">
    <location>
        <begin position="1"/>
        <end position="20"/>
    </location>
</feature>